<dbReference type="InterPro" id="IPR017451">
    <property type="entry name" value="F-box-assoc_interact_dom"/>
</dbReference>
<dbReference type="PANTHER" id="PTHR47993">
    <property type="entry name" value="OS09G0372900 PROTEIN-RELATED"/>
    <property type="match status" value="1"/>
</dbReference>
<dbReference type="PANTHER" id="PTHR47993:SF37">
    <property type="entry name" value="F-BOX ASSOCIATED UBIQUITINATION EFFECTOR FAMILY PROTEIN"/>
    <property type="match status" value="1"/>
</dbReference>
<dbReference type="PROSITE" id="PS50181">
    <property type="entry name" value="FBOX"/>
    <property type="match status" value="1"/>
</dbReference>
<organism evidence="3 4">
    <name type="scientific">Brassica napus</name>
    <name type="common">Rape</name>
    <dbReference type="NCBI Taxonomy" id="3708"/>
    <lineage>
        <taxon>Eukaryota</taxon>
        <taxon>Viridiplantae</taxon>
        <taxon>Streptophyta</taxon>
        <taxon>Embryophyta</taxon>
        <taxon>Tracheophyta</taxon>
        <taxon>Spermatophyta</taxon>
        <taxon>Magnoliopsida</taxon>
        <taxon>eudicotyledons</taxon>
        <taxon>Gunneridae</taxon>
        <taxon>Pentapetalae</taxon>
        <taxon>rosids</taxon>
        <taxon>malvids</taxon>
        <taxon>Brassicales</taxon>
        <taxon>Brassicaceae</taxon>
        <taxon>Brassiceae</taxon>
        <taxon>Brassica</taxon>
    </lineage>
</organism>
<feature type="compositionally biased region" description="Low complexity" evidence="1">
    <location>
        <begin position="468"/>
        <end position="505"/>
    </location>
</feature>
<comment type="caution">
    <text evidence="3">The sequence shown here is derived from an EMBL/GenBank/DDBJ whole genome shotgun (WGS) entry which is preliminary data.</text>
</comment>
<feature type="domain" description="F-box" evidence="2">
    <location>
        <begin position="12"/>
        <end position="62"/>
    </location>
</feature>
<dbReference type="EMBL" id="JAGKQM010000016">
    <property type="protein sequence ID" value="KAH0874693.1"/>
    <property type="molecule type" value="Genomic_DNA"/>
</dbReference>
<dbReference type="InterPro" id="IPR050233">
    <property type="entry name" value="A_thaliana_F-box"/>
</dbReference>
<dbReference type="NCBIfam" id="TIGR01640">
    <property type="entry name" value="F_box_assoc_1"/>
    <property type="match status" value="2"/>
</dbReference>
<evidence type="ECO:0000313" key="4">
    <source>
        <dbReference type="Proteomes" id="UP000824890"/>
    </source>
</evidence>
<feature type="region of interest" description="Disordered" evidence="1">
    <location>
        <begin position="537"/>
        <end position="566"/>
    </location>
</feature>
<dbReference type="SMART" id="SM00256">
    <property type="entry name" value="FBOX"/>
    <property type="match status" value="2"/>
</dbReference>
<dbReference type="Pfam" id="PF00646">
    <property type="entry name" value="F-box"/>
    <property type="match status" value="2"/>
</dbReference>
<gene>
    <name evidence="3" type="ORF">HID58_072055</name>
</gene>
<dbReference type="SUPFAM" id="SSF81383">
    <property type="entry name" value="F-box domain"/>
    <property type="match status" value="2"/>
</dbReference>
<feature type="region of interest" description="Disordered" evidence="1">
    <location>
        <begin position="442"/>
        <end position="506"/>
    </location>
</feature>
<keyword evidence="4" id="KW-1185">Reference proteome</keyword>
<evidence type="ECO:0000259" key="2">
    <source>
        <dbReference type="PROSITE" id="PS50181"/>
    </source>
</evidence>
<dbReference type="InterPro" id="IPR001810">
    <property type="entry name" value="F-box_dom"/>
</dbReference>
<evidence type="ECO:0000313" key="3">
    <source>
        <dbReference type="EMBL" id="KAH0874693.1"/>
    </source>
</evidence>
<sequence>GFEWFVCNLETMTTMLDLPDDLLDEIFSRVPLDSTTAVRSTCKAWSESRMIVMMDHNVYLTSVVVNENASTKRLGKLTCLTHEQVKISEVFHCDGLLLFILKDDKRLVVWNPCLGETRWIEKGRHANVRAKYKYAFGYKVRKKKGESFRRYKILRFTLLTVLDSPSYETYDFGSSSWTHQGYNAFKGINEFCDRGVSLKGNPYWCAIDSWGQISRTVCFDFASVGFGGHQDLPFRVPYQFQHLIYGSRIRLMNKKCRGASSGPLTGLIRTDGGFFVEEEKKLAMVFGKDGDEKLDTVKVFGEDGYFRELDLGESSDKKCWPLVCPYVPSFVQNKPHKSYPEKHELIDDIFSRVPSESVRAARSTCKAWNALFYRWFAKKMEHNVKVTWKKQGSQTKKVDRDFWFGTLVWEDSKTRLTRLTLFSPKMRSLLFSLHRRRSRRWLPPALMAKKKPPKKQPSGRLPTGTTNPSSSKQPSSAPDSSSAAKSKKPSVSALAGSPTQTTQTPIPAQEVFIPILAIDTETPKSKTLATVNPIVPGSATHSLAPPETGKPTTIDKAPPPIAAQQSPADLWKGSKFGHTISRCKSAPRTCETCNSVKHTTAAFPRTNHLPPDLRKQKGKAPIKSLLPIVGQPETARKAEGTKPVETFETGDSCHRRHYKILRFIDAKIQEDFLLYETTDFGSSSWMRQRFNGFRGIKFFGRGVSLKGNTYWCATDSLKQIAHTVCFDFTRMRFRGLQTLPFPHRFEHLVILSCVRDEKLSVLLQSRESLVVDIWISDTLDEQKVLWSKFLRVCMFSTFFFNTEYIIILRSKRTSLGAPLSYNTKK</sequence>
<dbReference type="InterPro" id="IPR036047">
    <property type="entry name" value="F-box-like_dom_sf"/>
</dbReference>
<proteinExistence type="predicted"/>
<accession>A0ABQ7Z3H8</accession>
<dbReference type="Proteomes" id="UP000824890">
    <property type="component" value="Unassembled WGS sequence"/>
</dbReference>
<evidence type="ECO:0000256" key="1">
    <source>
        <dbReference type="SAM" id="MobiDB-lite"/>
    </source>
</evidence>
<protein>
    <recommendedName>
        <fullName evidence="2">F-box domain-containing protein</fullName>
    </recommendedName>
</protein>
<reference evidence="3 4" key="1">
    <citation type="submission" date="2021-05" db="EMBL/GenBank/DDBJ databases">
        <title>Genome Assembly of Synthetic Allotetraploid Brassica napus Reveals Homoeologous Exchanges between Subgenomes.</title>
        <authorList>
            <person name="Davis J.T."/>
        </authorList>
    </citation>
    <scope>NUCLEOTIDE SEQUENCE [LARGE SCALE GENOMIC DNA]</scope>
    <source>
        <strain evidence="4">cv. Da-Ae</strain>
        <tissue evidence="3">Seedling</tissue>
    </source>
</reference>
<feature type="non-terminal residue" evidence="3">
    <location>
        <position position="1"/>
    </location>
</feature>
<dbReference type="Pfam" id="PF07734">
    <property type="entry name" value="FBA_1"/>
    <property type="match status" value="3"/>
</dbReference>
<dbReference type="InterPro" id="IPR006527">
    <property type="entry name" value="F-box-assoc_dom_typ1"/>
</dbReference>
<name>A0ABQ7Z3H8_BRANA</name>